<dbReference type="InterPro" id="IPR007627">
    <property type="entry name" value="RNA_pol_sigma70_r2"/>
</dbReference>
<dbReference type="Gene3D" id="1.10.1740.10">
    <property type="match status" value="1"/>
</dbReference>
<protein>
    <recommendedName>
        <fullName evidence="6">RNA polymerase sigma factor</fullName>
    </recommendedName>
</protein>
<dbReference type="Pfam" id="PF04542">
    <property type="entry name" value="Sigma70_r2"/>
    <property type="match status" value="1"/>
</dbReference>
<comment type="caution">
    <text evidence="9">The sequence shown here is derived from an EMBL/GenBank/DDBJ whole genome shotgun (WGS) entry which is preliminary data.</text>
</comment>
<evidence type="ECO:0000256" key="3">
    <source>
        <dbReference type="ARBA" id="ARBA00023082"/>
    </source>
</evidence>
<dbReference type="InterPro" id="IPR013325">
    <property type="entry name" value="RNA_pol_sigma_r2"/>
</dbReference>
<dbReference type="PROSITE" id="PS01063">
    <property type="entry name" value="SIGMA70_ECF"/>
    <property type="match status" value="1"/>
</dbReference>
<evidence type="ECO:0000256" key="1">
    <source>
        <dbReference type="ARBA" id="ARBA00010641"/>
    </source>
</evidence>
<feature type="domain" description="RNA polymerase sigma-70 region 2" evidence="7">
    <location>
        <begin position="21"/>
        <end position="81"/>
    </location>
</feature>
<gene>
    <name evidence="9" type="primary">rpoE_1</name>
    <name evidence="9" type="ORF">MMUR_19410</name>
</gene>
<dbReference type="GO" id="GO:0003677">
    <property type="term" value="F:DNA binding"/>
    <property type="evidence" value="ECO:0007669"/>
    <property type="project" value="UniProtKB-KW"/>
</dbReference>
<keyword evidence="5 6" id="KW-0804">Transcription</keyword>
<feature type="domain" description="RNA polymerase sigma factor 70 region 4 type 2" evidence="8">
    <location>
        <begin position="121"/>
        <end position="171"/>
    </location>
</feature>
<dbReference type="EMBL" id="BLKT01000003">
    <property type="protein sequence ID" value="GFG57805.1"/>
    <property type="molecule type" value="Genomic_DNA"/>
</dbReference>
<evidence type="ECO:0000313" key="10">
    <source>
        <dbReference type="Proteomes" id="UP000465241"/>
    </source>
</evidence>
<dbReference type="PANTHER" id="PTHR43133">
    <property type="entry name" value="RNA POLYMERASE ECF-TYPE SIGMA FACTO"/>
    <property type="match status" value="1"/>
</dbReference>
<dbReference type="SUPFAM" id="SSF88659">
    <property type="entry name" value="Sigma3 and sigma4 domains of RNA polymerase sigma factors"/>
    <property type="match status" value="1"/>
</dbReference>
<keyword evidence="2 6" id="KW-0805">Transcription regulation</keyword>
<evidence type="ECO:0000256" key="2">
    <source>
        <dbReference type="ARBA" id="ARBA00023015"/>
    </source>
</evidence>
<dbReference type="Pfam" id="PF08281">
    <property type="entry name" value="Sigma70_r4_2"/>
    <property type="match status" value="1"/>
</dbReference>
<keyword evidence="3 6" id="KW-0731">Sigma factor</keyword>
<proteinExistence type="inferred from homology"/>
<dbReference type="InterPro" id="IPR013324">
    <property type="entry name" value="RNA_pol_sigma_r3/r4-like"/>
</dbReference>
<evidence type="ECO:0000256" key="6">
    <source>
        <dbReference type="RuleBase" id="RU000716"/>
    </source>
</evidence>
<organism evidence="9 10">
    <name type="scientific">Mycolicibacterium murale</name>
    <dbReference type="NCBI Taxonomy" id="182220"/>
    <lineage>
        <taxon>Bacteria</taxon>
        <taxon>Bacillati</taxon>
        <taxon>Actinomycetota</taxon>
        <taxon>Actinomycetes</taxon>
        <taxon>Mycobacteriales</taxon>
        <taxon>Mycobacteriaceae</taxon>
        <taxon>Mycolicibacterium</taxon>
    </lineage>
</organism>
<evidence type="ECO:0000259" key="7">
    <source>
        <dbReference type="Pfam" id="PF04542"/>
    </source>
</evidence>
<dbReference type="InterPro" id="IPR036388">
    <property type="entry name" value="WH-like_DNA-bd_sf"/>
</dbReference>
<sequence length="180" mass="20577">MRLSTHAERFEREVIPFTGYLLGHAQSLTKQRHDAEDLVQDTMLKAYASFATFRTGSNTKSWLYRILVNTWVDNYRQSQRRPDEQLSGDLTDGQISNQMELSRLASRSAELEVLLNVPGTVTAALRELPEDLREVIYYADVQGYRNTEIAVMFGIPVGTVASRLHRGRNRLRESLLEECA</sequence>
<dbReference type="GO" id="GO:0006352">
    <property type="term" value="P:DNA-templated transcription initiation"/>
    <property type="evidence" value="ECO:0007669"/>
    <property type="project" value="InterPro"/>
</dbReference>
<name>A0A7I9WJ94_9MYCO</name>
<evidence type="ECO:0000259" key="8">
    <source>
        <dbReference type="Pfam" id="PF08281"/>
    </source>
</evidence>
<dbReference type="NCBIfam" id="TIGR02937">
    <property type="entry name" value="sigma70-ECF"/>
    <property type="match status" value="1"/>
</dbReference>
<dbReference type="InterPro" id="IPR000838">
    <property type="entry name" value="RNA_pol_sigma70_ECF_CS"/>
</dbReference>
<evidence type="ECO:0000256" key="4">
    <source>
        <dbReference type="ARBA" id="ARBA00023125"/>
    </source>
</evidence>
<dbReference type="SUPFAM" id="SSF88946">
    <property type="entry name" value="Sigma2 domain of RNA polymerase sigma factors"/>
    <property type="match status" value="1"/>
</dbReference>
<dbReference type="Gene3D" id="1.10.10.10">
    <property type="entry name" value="Winged helix-like DNA-binding domain superfamily/Winged helix DNA-binding domain"/>
    <property type="match status" value="1"/>
</dbReference>
<evidence type="ECO:0000256" key="5">
    <source>
        <dbReference type="ARBA" id="ARBA00023163"/>
    </source>
</evidence>
<reference evidence="9 10" key="1">
    <citation type="journal article" date="2019" name="Emerg. Microbes Infect.">
        <title>Comprehensive subspecies identification of 175 nontuberculous mycobacteria species based on 7547 genomic profiles.</title>
        <authorList>
            <person name="Matsumoto Y."/>
            <person name="Kinjo T."/>
            <person name="Motooka D."/>
            <person name="Nabeya D."/>
            <person name="Jung N."/>
            <person name="Uechi K."/>
            <person name="Horii T."/>
            <person name="Iida T."/>
            <person name="Fujita J."/>
            <person name="Nakamura S."/>
        </authorList>
    </citation>
    <scope>NUCLEOTIDE SEQUENCE [LARGE SCALE GENOMIC DNA]</scope>
    <source>
        <strain evidence="9 10">JCM 13392</strain>
    </source>
</reference>
<accession>A0A7I9WJ94</accession>
<dbReference type="GO" id="GO:0016987">
    <property type="term" value="F:sigma factor activity"/>
    <property type="evidence" value="ECO:0007669"/>
    <property type="project" value="UniProtKB-KW"/>
</dbReference>
<dbReference type="InterPro" id="IPR013249">
    <property type="entry name" value="RNA_pol_sigma70_r4_t2"/>
</dbReference>
<dbReference type="InterPro" id="IPR039425">
    <property type="entry name" value="RNA_pol_sigma-70-like"/>
</dbReference>
<dbReference type="RefSeq" id="WP_193488870.1">
    <property type="nucleotide sequence ID" value="NZ_BAAAMC010000053.1"/>
</dbReference>
<keyword evidence="10" id="KW-1185">Reference proteome</keyword>
<evidence type="ECO:0000313" key="9">
    <source>
        <dbReference type="EMBL" id="GFG57805.1"/>
    </source>
</evidence>
<comment type="similarity">
    <text evidence="1 6">Belongs to the sigma-70 factor family. ECF subfamily.</text>
</comment>
<dbReference type="AlphaFoldDB" id="A0A7I9WJ94"/>
<keyword evidence="4 6" id="KW-0238">DNA-binding</keyword>
<dbReference type="PANTHER" id="PTHR43133:SF59">
    <property type="entry name" value="ECF RNA POLYMERASE SIGMA FACTOR SIGR"/>
    <property type="match status" value="1"/>
</dbReference>
<dbReference type="Proteomes" id="UP000465241">
    <property type="component" value="Unassembled WGS sequence"/>
</dbReference>
<dbReference type="GO" id="GO:0006950">
    <property type="term" value="P:response to stress"/>
    <property type="evidence" value="ECO:0007669"/>
    <property type="project" value="UniProtKB-ARBA"/>
</dbReference>
<dbReference type="InterPro" id="IPR014284">
    <property type="entry name" value="RNA_pol_sigma-70_dom"/>
</dbReference>
<dbReference type="CDD" id="cd06171">
    <property type="entry name" value="Sigma70_r4"/>
    <property type="match status" value="1"/>
</dbReference>